<dbReference type="AlphaFoldDB" id="A0ABD5E9V1"/>
<comment type="caution">
    <text evidence="1">The sequence shown here is derived from an EMBL/GenBank/DDBJ whole genome shotgun (WGS) entry which is preliminary data.</text>
</comment>
<proteinExistence type="predicted"/>
<name>A0ABD5E9V1_9ACTN</name>
<sequence>MELSAHPLVKKLLSLHLPVAEYVVAGSGPLLAHGLREDVGDLDVVARGEAWKRAEDLHSPAPAPSGHGHMVVLFNGAIEVFDTWLPGTQGPDELIDRAEMIQGIPFCPLTEVLDWKRRADREKDHADVTLIEHHLRAGP</sequence>
<accession>A0ABD5E9V1</accession>
<gene>
    <name evidence="1" type="ORF">RM574_21220</name>
</gene>
<dbReference type="Proteomes" id="UP001183607">
    <property type="component" value="Unassembled WGS sequence"/>
</dbReference>
<evidence type="ECO:0008006" key="3">
    <source>
        <dbReference type="Google" id="ProtNLM"/>
    </source>
</evidence>
<evidence type="ECO:0000313" key="1">
    <source>
        <dbReference type="EMBL" id="MDT0418010.1"/>
    </source>
</evidence>
<reference evidence="2" key="1">
    <citation type="submission" date="2023-07" db="EMBL/GenBank/DDBJ databases">
        <title>30 novel species of actinomycetes from the DSMZ collection.</title>
        <authorList>
            <person name="Nouioui I."/>
        </authorList>
    </citation>
    <scope>NUCLEOTIDE SEQUENCE [LARGE SCALE GENOMIC DNA]</scope>
    <source>
        <strain evidence="2">DSM 41982</strain>
    </source>
</reference>
<organism evidence="1 2">
    <name type="scientific">Streptomyces evansiae</name>
    <dbReference type="NCBI Taxonomy" id="3075535"/>
    <lineage>
        <taxon>Bacteria</taxon>
        <taxon>Bacillati</taxon>
        <taxon>Actinomycetota</taxon>
        <taxon>Actinomycetes</taxon>
        <taxon>Kitasatosporales</taxon>
        <taxon>Streptomycetaceae</taxon>
        <taxon>Streptomyces</taxon>
    </lineage>
</organism>
<protein>
    <recommendedName>
        <fullName evidence="3">Nucleotidyltransferase family protein</fullName>
    </recommendedName>
</protein>
<dbReference type="EMBL" id="JAVRER010000036">
    <property type="protein sequence ID" value="MDT0418010.1"/>
    <property type="molecule type" value="Genomic_DNA"/>
</dbReference>
<evidence type="ECO:0000313" key="2">
    <source>
        <dbReference type="Proteomes" id="UP001183607"/>
    </source>
</evidence>
<dbReference type="RefSeq" id="WP_052862362.1">
    <property type="nucleotide sequence ID" value="NZ_JAVRER010000036.1"/>
</dbReference>